<sequence length="133" mass="13740">MAEDVLCIAHACRNEHCVLWGPGGTSESAGLLLRFPPGAHGDFPEHLGHELMLVRDGVPDHSDGMSYGKGDPVVEGPGTRHQISGKVRRAGLRDRGARAGAAVHRIENAGDTGDTENAGNAGDTGDAGEPAAE</sequence>
<evidence type="ECO:0000313" key="3">
    <source>
        <dbReference type="Proteomes" id="UP000002357"/>
    </source>
</evidence>
<dbReference type="InterPro" id="IPR014710">
    <property type="entry name" value="RmlC-like_jellyroll"/>
</dbReference>
<dbReference type="EMBL" id="CM000913">
    <property type="protein sequence ID" value="EFG09097.1"/>
    <property type="molecule type" value="Genomic_DNA"/>
</dbReference>
<dbReference type="AlphaFoldDB" id="B5GQ52"/>
<feature type="region of interest" description="Disordered" evidence="1">
    <location>
        <begin position="60"/>
        <end position="133"/>
    </location>
</feature>
<evidence type="ECO:0000256" key="1">
    <source>
        <dbReference type="SAM" id="MobiDB-lite"/>
    </source>
</evidence>
<dbReference type="Proteomes" id="UP000002357">
    <property type="component" value="Chromosome"/>
</dbReference>
<accession>B5GQ52</accession>
<dbReference type="InterPro" id="IPR011051">
    <property type="entry name" value="RmlC_Cupin_sf"/>
</dbReference>
<gene>
    <name evidence="2" type="ORF">SCLAV_4023</name>
</gene>
<proteinExistence type="predicted"/>
<dbReference type="eggNOG" id="COG3806">
    <property type="taxonomic scope" value="Bacteria"/>
</dbReference>
<dbReference type="Gene3D" id="2.60.120.10">
    <property type="entry name" value="Jelly Rolls"/>
    <property type="match status" value="1"/>
</dbReference>
<dbReference type="OrthoDB" id="3691422at2"/>
<feature type="compositionally biased region" description="Low complexity" evidence="1">
    <location>
        <begin position="117"/>
        <end position="133"/>
    </location>
</feature>
<name>B5GQ52_STRCL</name>
<dbReference type="KEGG" id="sclf:BB341_08635"/>
<dbReference type="GeneID" id="93729488"/>
<protein>
    <submittedName>
        <fullName evidence="2">Uncharacterized protein</fullName>
    </submittedName>
</protein>
<dbReference type="RefSeq" id="WP_003953884.1">
    <property type="nucleotide sequence ID" value="NZ_CM000913.1"/>
</dbReference>
<dbReference type="SUPFAM" id="SSF51182">
    <property type="entry name" value="RmlC-like cupins"/>
    <property type="match status" value="1"/>
</dbReference>
<reference evidence="2" key="1">
    <citation type="journal article" date="2010" name="Genome Biol. Evol.">
        <title>The sequence of a 1.8-mb bacterial linear plasmid reveals a rich evolutionary reservoir of secondary metabolic pathways.</title>
        <authorList>
            <person name="Medema M.H."/>
            <person name="Trefzer A."/>
            <person name="Kovalchuk A."/>
            <person name="van den Berg M."/>
            <person name="Mueller U."/>
            <person name="Heijne W."/>
            <person name="Wu L."/>
            <person name="Alam M.T."/>
            <person name="Ronning C.M."/>
            <person name="Nierman W.C."/>
            <person name="Bovenberg R.A.L."/>
            <person name="Breitling R."/>
            <person name="Takano E."/>
        </authorList>
    </citation>
    <scope>NUCLEOTIDE SEQUENCE [LARGE SCALE GENOMIC DNA]</scope>
    <source>
        <strain evidence="2">ATCC 27064</strain>
    </source>
</reference>
<organism evidence="2 3">
    <name type="scientific">Streptomyces clavuligerus</name>
    <dbReference type="NCBI Taxonomy" id="1901"/>
    <lineage>
        <taxon>Bacteria</taxon>
        <taxon>Bacillati</taxon>
        <taxon>Actinomycetota</taxon>
        <taxon>Actinomycetes</taxon>
        <taxon>Kitasatosporales</taxon>
        <taxon>Streptomycetaceae</taxon>
        <taxon>Streptomyces</taxon>
    </lineage>
</organism>
<keyword evidence="3" id="KW-1185">Reference proteome</keyword>
<evidence type="ECO:0000313" key="2">
    <source>
        <dbReference type="EMBL" id="EFG09097.1"/>
    </source>
</evidence>